<comment type="caution">
    <text evidence="2">The sequence shown here is derived from an EMBL/GenBank/DDBJ whole genome shotgun (WGS) entry which is preliminary data.</text>
</comment>
<keyword evidence="3" id="KW-1185">Reference proteome</keyword>
<proteinExistence type="predicted"/>
<dbReference type="Proteomes" id="UP001501645">
    <property type="component" value="Unassembled WGS sequence"/>
</dbReference>
<reference evidence="3" key="1">
    <citation type="journal article" date="2019" name="Int. J. Syst. Evol. Microbiol.">
        <title>The Global Catalogue of Microorganisms (GCM) 10K type strain sequencing project: providing services to taxonomists for standard genome sequencing and annotation.</title>
        <authorList>
            <consortium name="The Broad Institute Genomics Platform"/>
            <consortium name="The Broad Institute Genome Sequencing Center for Infectious Disease"/>
            <person name="Wu L."/>
            <person name="Ma J."/>
        </authorList>
    </citation>
    <scope>NUCLEOTIDE SEQUENCE [LARGE SCALE GENOMIC DNA]</scope>
    <source>
        <strain evidence="3">JCM 18537</strain>
    </source>
</reference>
<evidence type="ECO:0000256" key="1">
    <source>
        <dbReference type="SAM" id="MobiDB-lite"/>
    </source>
</evidence>
<gene>
    <name evidence="2" type="ORF">GCM10023351_18750</name>
</gene>
<dbReference type="EMBL" id="BAABKO010000003">
    <property type="protein sequence ID" value="GAA4774599.1"/>
    <property type="molecule type" value="Genomic_DNA"/>
</dbReference>
<evidence type="ECO:0000313" key="3">
    <source>
        <dbReference type="Proteomes" id="UP001501645"/>
    </source>
</evidence>
<dbReference type="RefSeq" id="WP_345438428.1">
    <property type="nucleotide sequence ID" value="NZ_BAABKO010000003.1"/>
</dbReference>
<organism evidence="2 3">
    <name type="scientific">Microbacterium gilvum</name>
    <dbReference type="NCBI Taxonomy" id="1336204"/>
    <lineage>
        <taxon>Bacteria</taxon>
        <taxon>Bacillati</taxon>
        <taxon>Actinomycetota</taxon>
        <taxon>Actinomycetes</taxon>
        <taxon>Micrococcales</taxon>
        <taxon>Microbacteriaceae</taxon>
        <taxon>Microbacterium</taxon>
    </lineage>
</organism>
<name>A0ABP9A697_9MICO</name>
<protein>
    <submittedName>
        <fullName evidence="2">Uncharacterized protein</fullName>
    </submittedName>
</protein>
<accession>A0ABP9A697</accession>
<feature type="region of interest" description="Disordered" evidence="1">
    <location>
        <begin position="26"/>
        <end position="49"/>
    </location>
</feature>
<sequence>MRFTKPGTDKTVTVANPVTVTVLEQAGWVGEEPEKAPVKRGPGRPKKSE</sequence>
<evidence type="ECO:0000313" key="2">
    <source>
        <dbReference type="EMBL" id="GAA4774599.1"/>
    </source>
</evidence>